<keyword evidence="2" id="KW-0732">Signal</keyword>
<name>A0ABV4ARI0_9GAMM</name>
<keyword evidence="4" id="KW-1185">Reference proteome</keyword>
<evidence type="ECO:0000256" key="2">
    <source>
        <dbReference type="SAM" id="SignalP"/>
    </source>
</evidence>
<feature type="compositionally biased region" description="Low complexity" evidence="1">
    <location>
        <begin position="28"/>
        <end position="42"/>
    </location>
</feature>
<dbReference type="Proteomes" id="UP001562159">
    <property type="component" value="Unassembled WGS sequence"/>
</dbReference>
<evidence type="ECO:0000313" key="3">
    <source>
        <dbReference type="EMBL" id="MEY2182001.1"/>
    </source>
</evidence>
<evidence type="ECO:0000313" key="4">
    <source>
        <dbReference type="Proteomes" id="UP001562159"/>
    </source>
</evidence>
<gene>
    <name evidence="3" type="ORF">AB7878_06190</name>
</gene>
<feature type="signal peptide" evidence="2">
    <location>
        <begin position="1"/>
        <end position="20"/>
    </location>
</feature>
<protein>
    <submittedName>
        <fullName evidence="3">DUF3761 domain-containing protein</fullName>
    </submittedName>
</protein>
<feature type="chain" id="PRO_5046987192" evidence="2">
    <location>
        <begin position="21"/>
        <end position="106"/>
    </location>
</feature>
<dbReference type="EMBL" id="JBGBPY010000001">
    <property type="protein sequence ID" value="MEY2182001.1"/>
    <property type="molecule type" value="Genomic_DNA"/>
</dbReference>
<evidence type="ECO:0000256" key="1">
    <source>
        <dbReference type="SAM" id="MobiDB-lite"/>
    </source>
</evidence>
<dbReference type="InterPro" id="IPR022236">
    <property type="entry name" value="DUF3761"/>
</dbReference>
<feature type="region of interest" description="Disordered" evidence="1">
    <location>
        <begin position="28"/>
        <end position="76"/>
    </location>
</feature>
<sequence>MYRQLILATALGLACVFATAAPAYRLAPSQPAQPTQQRPTAPAHDDRLIEPGSYVNKAGNTVHRPAHTVSGNAPNGATAQCRDGSYSFSQSHRETCSHHGGVSRWL</sequence>
<comment type="caution">
    <text evidence="3">The sequence shown here is derived from an EMBL/GenBank/DDBJ whole genome shotgun (WGS) entry which is preliminary data.</text>
</comment>
<proteinExistence type="predicted"/>
<dbReference type="Pfam" id="PF12587">
    <property type="entry name" value="DUF3761"/>
    <property type="match status" value="1"/>
</dbReference>
<organism evidence="3 4">
    <name type="scientific">Rhodanobacter humi</name>
    <dbReference type="NCBI Taxonomy" id="1888173"/>
    <lineage>
        <taxon>Bacteria</taxon>
        <taxon>Pseudomonadati</taxon>
        <taxon>Pseudomonadota</taxon>
        <taxon>Gammaproteobacteria</taxon>
        <taxon>Lysobacterales</taxon>
        <taxon>Rhodanobacteraceae</taxon>
        <taxon>Rhodanobacter</taxon>
    </lineage>
</organism>
<dbReference type="PROSITE" id="PS51257">
    <property type="entry name" value="PROKAR_LIPOPROTEIN"/>
    <property type="match status" value="1"/>
</dbReference>
<reference evidence="3 4" key="1">
    <citation type="submission" date="2024-07" db="EMBL/GenBank/DDBJ databases">
        <title>Molecular mechanisms and environmental adaptations of flagellar loss and biofilm growth of Rhodanobacter under environmental stress.</title>
        <authorList>
            <person name="Chen M."/>
        </authorList>
    </citation>
    <scope>NUCLEOTIDE SEQUENCE [LARGE SCALE GENOMIC DNA]</scope>
    <source>
        <strain evidence="3 4">RS22</strain>
    </source>
</reference>
<accession>A0ABV4ARI0</accession>